<dbReference type="InterPro" id="IPR036388">
    <property type="entry name" value="WH-like_DNA-bd_sf"/>
</dbReference>
<sequence length="320" mass="35566">MQTDNLSPRFNLVLVRRHLDYFAALTAFVEAAQGNNFSRAAERLGIKASTVSRYVKDLEQDLGIALFNRSTRTLHLTEGGKTFLTHALIVLEDLEQAKAVTSALNQTPRGLLRLNLPAAFARHHILPALNGFLTRFPEIRVELVLDDTHANLIHSGTDLAIRTGTLPDSTLKARKICDEHYRLVVSRTLAEQIPAPTTPGDLDEIPAITGIDSPASITFCASAGTEQSISRAPLRINDLDARLIAVRQGLGYAVLPEWLVAKSLEAGELVSWLPEWTVQGAERESAVWFVYPPKRIVSSKVRCFIDYMVEHIGHTPYWKR</sequence>
<dbReference type="PROSITE" id="PS50931">
    <property type="entry name" value="HTH_LYSR"/>
    <property type="match status" value="1"/>
</dbReference>
<accession>A0A1H4YRP4</accession>
<dbReference type="Gene3D" id="3.40.190.290">
    <property type="match status" value="1"/>
</dbReference>
<protein>
    <submittedName>
        <fullName evidence="6">DNA-binding transcriptional regulator, LysR family</fullName>
    </submittedName>
</protein>
<dbReference type="SUPFAM" id="SSF46785">
    <property type="entry name" value="Winged helix' DNA-binding domain"/>
    <property type="match status" value="1"/>
</dbReference>
<dbReference type="Pfam" id="PF00126">
    <property type="entry name" value="HTH_1"/>
    <property type="match status" value="1"/>
</dbReference>
<dbReference type="InterPro" id="IPR036390">
    <property type="entry name" value="WH_DNA-bd_sf"/>
</dbReference>
<evidence type="ECO:0000256" key="4">
    <source>
        <dbReference type="ARBA" id="ARBA00023163"/>
    </source>
</evidence>
<dbReference type="CDD" id="cd08422">
    <property type="entry name" value="PBP2_CrgA_like"/>
    <property type="match status" value="1"/>
</dbReference>
<keyword evidence="2" id="KW-0805">Transcription regulation</keyword>
<evidence type="ECO:0000313" key="6">
    <source>
        <dbReference type="EMBL" id="SED20669.1"/>
    </source>
</evidence>
<evidence type="ECO:0000256" key="3">
    <source>
        <dbReference type="ARBA" id="ARBA00023125"/>
    </source>
</evidence>
<dbReference type="Pfam" id="PF03466">
    <property type="entry name" value="LysR_substrate"/>
    <property type="match status" value="1"/>
</dbReference>
<dbReference type="PRINTS" id="PR00039">
    <property type="entry name" value="HTHLYSR"/>
</dbReference>
<dbReference type="InterPro" id="IPR000847">
    <property type="entry name" value="LysR_HTH_N"/>
</dbReference>
<organism evidence="6 7">
    <name type="scientific">Pseudomonas costantinii</name>
    <dbReference type="NCBI Taxonomy" id="168469"/>
    <lineage>
        <taxon>Bacteria</taxon>
        <taxon>Pseudomonadati</taxon>
        <taxon>Pseudomonadota</taxon>
        <taxon>Gammaproteobacteria</taxon>
        <taxon>Pseudomonadales</taxon>
        <taxon>Pseudomonadaceae</taxon>
        <taxon>Pseudomonas</taxon>
    </lineage>
</organism>
<keyword evidence="3 6" id="KW-0238">DNA-binding</keyword>
<keyword evidence="7" id="KW-1185">Reference proteome</keyword>
<comment type="caution">
    <text evidence="6">The sequence shown here is derived from an EMBL/GenBank/DDBJ whole genome shotgun (WGS) entry which is preliminary data.</text>
</comment>
<dbReference type="PANTHER" id="PTHR30537">
    <property type="entry name" value="HTH-TYPE TRANSCRIPTIONAL REGULATOR"/>
    <property type="match status" value="1"/>
</dbReference>
<keyword evidence="4" id="KW-0804">Transcription</keyword>
<dbReference type="Gene3D" id="1.10.10.10">
    <property type="entry name" value="Winged helix-like DNA-binding domain superfamily/Winged helix DNA-binding domain"/>
    <property type="match status" value="1"/>
</dbReference>
<dbReference type="InterPro" id="IPR005119">
    <property type="entry name" value="LysR_subst-bd"/>
</dbReference>
<dbReference type="PANTHER" id="PTHR30537:SF58">
    <property type="entry name" value="HTH-TYPE TRANSCRIPTIONAL REGULATOR PERR"/>
    <property type="match status" value="1"/>
</dbReference>
<evidence type="ECO:0000313" key="7">
    <source>
        <dbReference type="Proteomes" id="UP000182179"/>
    </source>
</evidence>
<reference evidence="6 7" key="1">
    <citation type="submission" date="2016-10" db="EMBL/GenBank/DDBJ databases">
        <authorList>
            <person name="Varghese N."/>
            <person name="Submissions S."/>
        </authorList>
    </citation>
    <scope>NUCLEOTIDE SEQUENCE [LARGE SCALE GENOMIC DNA]</scope>
    <source>
        <strain evidence="6 7">BS2773</strain>
    </source>
</reference>
<dbReference type="GO" id="GO:0003677">
    <property type="term" value="F:DNA binding"/>
    <property type="evidence" value="ECO:0007669"/>
    <property type="project" value="UniProtKB-KW"/>
</dbReference>
<dbReference type="Proteomes" id="UP000182179">
    <property type="component" value="Unassembled WGS sequence"/>
</dbReference>
<dbReference type="InterPro" id="IPR058163">
    <property type="entry name" value="LysR-type_TF_proteobact-type"/>
</dbReference>
<evidence type="ECO:0000256" key="1">
    <source>
        <dbReference type="ARBA" id="ARBA00009437"/>
    </source>
</evidence>
<dbReference type="EMBL" id="FNTS01000002">
    <property type="protein sequence ID" value="SED20669.1"/>
    <property type="molecule type" value="Genomic_DNA"/>
</dbReference>
<name>A0A1H4YRP4_9PSED</name>
<comment type="similarity">
    <text evidence="1">Belongs to the LysR transcriptional regulatory family.</text>
</comment>
<gene>
    <name evidence="6" type="ORF">SAMN04515675_0254</name>
</gene>
<evidence type="ECO:0000256" key="2">
    <source>
        <dbReference type="ARBA" id="ARBA00023015"/>
    </source>
</evidence>
<dbReference type="SUPFAM" id="SSF53850">
    <property type="entry name" value="Periplasmic binding protein-like II"/>
    <property type="match status" value="1"/>
</dbReference>
<evidence type="ECO:0000259" key="5">
    <source>
        <dbReference type="PROSITE" id="PS50931"/>
    </source>
</evidence>
<feature type="domain" description="HTH lysR-type" evidence="5">
    <location>
        <begin position="20"/>
        <end position="77"/>
    </location>
</feature>
<proteinExistence type="inferred from homology"/>